<comment type="similarity">
    <text evidence="1 2">Belongs to the plant dehydrin family.</text>
</comment>
<dbReference type="EMBL" id="GU443965">
    <property type="protein sequence ID" value="ADD09608.1"/>
    <property type="molecule type" value="Genomic_DNA"/>
</dbReference>
<sequence>MAEENQNKYEDATSTTNSETEIKDRGVFDFLGGKKKDEEHKPQEDAISTDFSHKVTLYEAPSETKVEEAEGEKKHTSLLEKLHRSDSSSSSSSEEEDENGEKRKKKKKEKKEKKEDTSVPVEKVEVVDGTTVGTEEKKGFLEKIKDKLPGHKKTEDVTTPPPVVAPVPTETTTTTTSHDQGEKKGILEKIKEKIPGYHPKTTTDHEEKDHHKDETASH</sequence>
<feature type="compositionally biased region" description="Basic and acidic residues" evidence="3">
    <location>
        <begin position="1"/>
        <end position="11"/>
    </location>
</feature>
<dbReference type="GO" id="GO:0016020">
    <property type="term" value="C:membrane"/>
    <property type="evidence" value="ECO:0007669"/>
    <property type="project" value="TreeGrafter"/>
</dbReference>
<evidence type="ECO:0000256" key="3">
    <source>
        <dbReference type="SAM" id="MobiDB-lite"/>
    </source>
</evidence>
<protein>
    <submittedName>
        <fullName evidence="4">Dehydrin b</fullName>
    </submittedName>
</protein>
<dbReference type="Pfam" id="PF00257">
    <property type="entry name" value="Dehydrin"/>
    <property type="match status" value="1"/>
</dbReference>
<dbReference type="InterPro" id="IPR030513">
    <property type="entry name" value="Dehydrin_CS"/>
</dbReference>
<feature type="compositionally biased region" description="Basic and acidic residues" evidence="3">
    <location>
        <begin position="20"/>
        <end position="44"/>
    </location>
</feature>
<feature type="region of interest" description="Disordered" evidence="3">
    <location>
        <begin position="1"/>
        <end position="218"/>
    </location>
</feature>
<dbReference type="InterPro" id="IPR000167">
    <property type="entry name" value="Dehydrin"/>
</dbReference>
<evidence type="ECO:0000256" key="1">
    <source>
        <dbReference type="ARBA" id="ARBA00008403"/>
    </source>
</evidence>
<feature type="compositionally biased region" description="Basic residues" evidence="3">
    <location>
        <begin position="102"/>
        <end position="111"/>
    </location>
</feature>
<evidence type="ECO:0000313" key="4">
    <source>
        <dbReference type="EMBL" id="ADD09608.1"/>
    </source>
</evidence>
<feature type="compositionally biased region" description="Basic and acidic residues" evidence="3">
    <location>
        <begin position="112"/>
        <end position="126"/>
    </location>
</feature>
<dbReference type="PANTHER" id="PTHR33346">
    <property type="entry name" value="DEHYDRIN XERO 2-RELATED"/>
    <property type="match status" value="1"/>
</dbReference>
<dbReference type="PANTHER" id="PTHR33346:SF2">
    <property type="entry name" value="DEHYDRIN ERD14"/>
    <property type="match status" value="1"/>
</dbReference>
<dbReference type="AlphaFoldDB" id="D3YBF7"/>
<evidence type="ECO:0000256" key="2">
    <source>
        <dbReference type="RuleBase" id="RU003995"/>
    </source>
</evidence>
<dbReference type="PROSITE" id="PS00823">
    <property type="entry name" value="DEHYDRIN_2"/>
    <property type="match status" value="1"/>
</dbReference>
<reference evidence="4" key="1">
    <citation type="journal article" date="2010" name="BMC Plant Biol.">
        <title>Comparison of homoeolocus organisation in paired BAC clones from white clover (Trifolium repens L.) and microcolinearity with model legume species.</title>
        <authorList>
            <person name="Hand M.L."/>
            <person name="Cogan N.O."/>
            <person name="Sawbridge T.I."/>
            <person name="Spangenberg G.C."/>
            <person name="Forster J.W."/>
        </authorList>
    </citation>
    <scope>NUCLEOTIDE SEQUENCE</scope>
</reference>
<name>D3YBF7_TRIRP</name>
<feature type="compositionally biased region" description="Basic and acidic residues" evidence="3">
    <location>
        <begin position="62"/>
        <end position="86"/>
    </location>
</feature>
<dbReference type="GO" id="GO:0005829">
    <property type="term" value="C:cytosol"/>
    <property type="evidence" value="ECO:0007669"/>
    <property type="project" value="TreeGrafter"/>
</dbReference>
<feature type="compositionally biased region" description="Basic and acidic residues" evidence="3">
    <location>
        <begin position="134"/>
        <end position="156"/>
    </location>
</feature>
<feature type="compositionally biased region" description="Low complexity" evidence="3">
    <location>
        <begin position="166"/>
        <end position="176"/>
    </location>
</feature>
<feature type="compositionally biased region" description="Basic and acidic residues" evidence="3">
    <location>
        <begin position="179"/>
        <end position="218"/>
    </location>
</feature>
<dbReference type="GO" id="GO:0009631">
    <property type="term" value="P:cold acclimation"/>
    <property type="evidence" value="ECO:0007669"/>
    <property type="project" value="TreeGrafter"/>
</dbReference>
<dbReference type="GO" id="GO:0009414">
    <property type="term" value="P:response to water deprivation"/>
    <property type="evidence" value="ECO:0007669"/>
    <property type="project" value="UniProtKB-ARBA"/>
</dbReference>
<accession>D3YBF7</accession>
<proteinExistence type="inferred from homology"/>
<dbReference type="OrthoDB" id="1934367at2759"/>
<organism evidence="4">
    <name type="scientific">Trifolium repens</name>
    <name type="common">Creeping white clover</name>
    <dbReference type="NCBI Taxonomy" id="3899"/>
    <lineage>
        <taxon>Eukaryota</taxon>
        <taxon>Viridiplantae</taxon>
        <taxon>Streptophyta</taxon>
        <taxon>Embryophyta</taxon>
        <taxon>Tracheophyta</taxon>
        <taxon>Spermatophyta</taxon>
        <taxon>Magnoliopsida</taxon>
        <taxon>eudicotyledons</taxon>
        <taxon>Gunneridae</taxon>
        <taxon>Pentapetalae</taxon>
        <taxon>rosids</taxon>
        <taxon>fabids</taxon>
        <taxon>Fabales</taxon>
        <taxon>Fabaceae</taxon>
        <taxon>Papilionoideae</taxon>
        <taxon>50 kb inversion clade</taxon>
        <taxon>NPAAA clade</taxon>
        <taxon>Hologalegina</taxon>
        <taxon>IRL clade</taxon>
        <taxon>Trifolieae</taxon>
        <taxon>Trifolium</taxon>
    </lineage>
</organism>
<dbReference type="GO" id="GO:0009737">
    <property type="term" value="P:response to abscisic acid"/>
    <property type="evidence" value="ECO:0007669"/>
    <property type="project" value="TreeGrafter"/>
</dbReference>